<evidence type="ECO:0000313" key="2">
    <source>
        <dbReference type="EMBL" id="CRY81092.1"/>
    </source>
</evidence>
<dbReference type="Proteomes" id="UP000057820">
    <property type="component" value="Plasmid 2"/>
</dbReference>
<protein>
    <submittedName>
        <fullName evidence="2">Uncharacterized protein</fullName>
    </submittedName>
</protein>
<dbReference type="KEGG" id="nfr:ERS450000_04218"/>
<dbReference type="OMA" id="RVWINPP"/>
<evidence type="ECO:0000256" key="1">
    <source>
        <dbReference type="SAM" id="MobiDB-lite"/>
    </source>
</evidence>
<name>A0A0H5P088_NOCFR</name>
<geneLocation type="plasmid" evidence="2">
    <name>2</name>
</geneLocation>
<gene>
    <name evidence="2" type="ORF">ERS450000_04218</name>
</gene>
<proteinExistence type="predicted"/>
<evidence type="ECO:0000313" key="3">
    <source>
        <dbReference type="Proteomes" id="UP000057820"/>
    </source>
</evidence>
<feature type="region of interest" description="Disordered" evidence="1">
    <location>
        <begin position="1"/>
        <end position="29"/>
    </location>
</feature>
<organism evidence="2 3">
    <name type="scientific">Nocardia farcinica</name>
    <dbReference type="NCBI Taxonomy" id="37329"/>
    <lineage>
        <taxon>Bacteria</taxon>
        <taxon>Bacillati</taxon>
        <taxon>Actinomycetota</taxon>
        <taxon>Actinomycetes</taxon>
        <taxon>Mycobacteriales</taxon>
        <taxon>Nocardiaceae</taxon>
        <taxon>Nocardia</taxon>
    </lineage>
</organism>
<feature type="compositionally biased region" description="Low complexity" evidence="1">
    <location>
        <begin position="1"/>
        <end position="11"/>
    </location>
</feature>
<keyword evidence="2" id="KW-0614">Plasmid</keyword>
<dbReference type="GeneID" id="61136206"/>
<sequence>MSTSRTGSGSHRSLDTAQPRSPRSAAGRTPLREDAFVRCRRYRTDHRLFAVVDPALGRIMLEVGAVGAVVMPAPLGAKVRELLGGPPRCPIIAHPRSDRWTFLTGPNDNSYLDMVLFADLFRVCASVALPGSRIVLPSPADEQTGYRTWVSAPEGDYRPELAEVIGATRTTATTPRQRAAY</sequence>
<accession>A0A0H5P088</accession>
<dbReference type="AlphaFoldDB" id="A0A0H5P088"/>
<dbReference type="EMBL" id="LN868939">
    <property type="protein sequence ID" value="CRY81092.1"/>
    <property type="molecule type" value="Genomic_DNA"/>
</dbReference>
<dbReference type="RefSeq" id="WP_011212177.1">
    <property type="nucleotide sequence ID" value="NZ_CP031418.1"/>
</dbReference>
<reference evidence="3" key="1">
    <citation type="submission" date="2015-03" db="EMBL/GenBank/DDBJ databases">
        <authorList>
            <consortium name="Pathogen Informatics"/>
        </authorList>
    </citation>
    <scope>NUCLEOTIDE SEQUENCE [LARGE SCALE GENOMIC DNA]</scope>
    <source>
        <strain evidence="3">NCTC11134</strain>
        <plasmid evidence="3">2</plasmid>
    </source>
</reference>